<dbReference type="Pfam" id="PF00561">
    <property type="entry name" value="Abhydrolase_1"/>
    <property type="match status" value="1"/>
</dbReference>
<dbReference type="GO" id="GO:0016787">
    <property type="term" value="F:hydrolase activity"/>
    <property type="evidence" value="ECO:0007669"/>
    <property type="project" value="UniProtKB-KW"/>
</dbReference>
<keyword evidence="3" id="KW-0378">Hydrolase</keyword>
<dbReference type="EMBL" id="JAECSB010000056">
    <property type="protein sequence ID" value="MBH5144164.1"/>
    <property type="molecule type" value="Genomic_DNA"/>
</dbReference>
<dbReference type="Proteomes" id="UP000325576">
    <property type="component" value="Unassembled WGS sequence"/>
</dbReference>
<accession>A0A0C2WFW1</accession>
<evidence type="ECO:0000313" key="3">
    <source>
        <dbReference type="EMBL" id="MBH5144164.1"/>
    </source>
</evidence>
<keyword evidence="5" id="KW-1185">Reference proteome</keyword>
<proteinExistence type="predicted"/>
<evidence type="ECO:0000259" key="1">
    <source>
        <dbReference type="Pfam" id="PF00561"/>
    </source>
</evidence>
<dbReference type="EMBL" id="MRBO01000792">
    <property type="protein sequence ID" value="KAB2581760.1"/>
    <property type="molecule type" value="Genomic_DNA"/>
</dbReference>
<dbReference type="PRINTS" id="PR00111">
    <property type="entry name" value="ABHYDROLASE"/>
</dbReference>
<comment type="caution">
    <text evidence="3">The sequence shown here is derived from an EMBL/GenBank/DDBJ whole genome shotgun (WGS) entry which is preliminary data.</text>
</comment>
<dbReference type="AlphaFoldDB" id="A0A0C2WFW1"/>
<name>A0A0C2WFW1_RHOER</name>
<gene>
    <name evidence="2" type="ORF">BS297_29170</name>
    <name evidence="3" type="ORF">I3517_16230</name>
</gene>
<dbReference type="InterPro" id="IPR050266">
    <property type="entry name" value="AB_hydrolase_sf"/>
</dbReference>
<feature type="domain" description="AB hydrolase-1" evidence="1">
    <location>
        <begin position="29"/>
        <end position="181"/>
    </location>
</feature>
<dbReference type="Proteomes" id="UP000627573">
    <property type="component" value="Unassembled WGS sequence"/>
</dbReference>
<dbReference type="Gene3D" id="3.40.50.1820">
    <property type="entry name" value="alpha/beta hydrolase"/>
    <property type="match status" value="1"/>
</dbReference>
<evidence type="ECO:0000313" key="5">
    <source>
        <dbReference type="Proteomes" id="UP000627573"/>
    </source>
</evidence>
<evidence type="ECO:0000313" key="4">
    <source>
        <dbReference type="Proteomes" id="UP000325576"/>
    </source>
</evidence>
<dbReference type="PANTHER" id="PTHR43798">
    <property type="entry name" value="MONOACYLGLYCEROL LIPASE"/>
    <property type="match status" value="1"/>
</dbReference>
<sequence length="251" mass="27745">MSVANVRSAGGVQISYRDSGSHPSVADLPPVVLVHGMGGDSGTWDKFARTLRSRNRRVVSVDLRGHGRSARASSYLFDEFADDVMDVCDHLELDQVDLVGHSLGGHAASLIAQKRPTVVRKLVIEEAPLPLRTGDAEQVFARKLPSVPELWHATTSLVRHPRAALTFDRSMTRSALEQFRRPDPQWWDRLPLIEADMLFLRGGLGGMVDPDRLDAVAATVARCELVSFRTGHSVHRDGHRQFESVVLPFIS</sequence>
<organism evidence="3 5">
    <name type="scientific">Rhodococcus erythropolis</name>
    <name type="common">Arthrobacter picolinophilus</name>
    <dbReference type="NCBI Taxonomy" id="1833"/>
    <lineage>
        <taxon>Bacteria</taxon>
        <taxon>Bacillati</taxon>
        <taxon>Actinomycetota</taxon>
        <taxon>Actinomycetes</taxon>
        <taxon>Mycobacteriales</taxon>
        <taxon>Nocardiaceae</taxon>
        <taxon>Rhodococcus</taxon>
        <taxon>Rhodococcus erythropolis group</taxon>
    </lineage>
</organism>
<dbReference type="OMA" id="ELWHATT"/>
<evidence type="ECO:0000313" key="2">
    <source>
        <dbReference type="EMBL" id="KAB2581760.1"/>
    </source>
</evidence>
<dbReference type="InterPro" id="IPR000073">
    <property type="entry name" value="AB_hydrolase_1"/>
</dbReference>
<reference evidence="3 5" key="2">
    <citation type="submission" date="2020-12" db="EMBL/GenBank/DDBJ databases">
        <title>Draft genome sequence of furan degrading bacterial strain FUR100.</title>
        <authorList>
            <person name="Woiski C."/>
        </authorList>
    </citation>
    <scope>NUCLEOTIDE SEQUENCE [LARGE SCALE GENOMIC DNA]</scope>
    <source>
        <strain evidence="3 5">FUR100</strain>
    </source>
</reference>
<dbReference type="SUPFAM" id="SSF53474">
    <property type="entry name" value="alpha/beta-Hydrolases"/>
    <property type="match status" value="1"/>
</dbReference>
<dbReference type="RefSeq" id="WP_020906952.1">
    <property type="nucleotide sequence ID" value="NZ_CP011295.1"/>
</dbReference>
<reference evidence="2 4" key="1">
    <citation type="journal article" date="2017" name="Poromechanics V (2013)">
        <title>Genomic Characterization of the Arsenic-Tolerant Actinobacterium, &lt;i&gt;Rhodococcus erythropolis&lt;/i&gt; S43.</title>
        <authorList>
            <person name="Retamal-Morales G."/>
            <person name="Mehnert M."/>
            <person name="Schwabe R."/>
            <person name="Tischler D."/>
            <person name="Schloemann M."/>
            <person name="Levican G.J."/>
        </authorList>
    </citation>
    <scope>NUCLEOTIDE SEQUENCE [LARGE SCALE GENOMIC DNA]</scope>
    <source>
        <strain evidence="2 4">S43</strain>
    </source>
</reference>
<dbReference type="KEGG" id="reb:XU06_09605"/>
<protein>
    <submittedName>
        <fullName evidence="3">Alpha/beta hydrolase</fullName>
    </submittedName>
</protein>
<dbReference type="InterPro" id="IPR029058">
    <property type="entry name" value="AB_hydrolase_fold"/>
</dbReference>